<dbReference type="SUPFAM" id="SSF143517">
    <property type="entry name" value="TRCF domain-like"/>
    <property type="match status" value="1"/>
</dbReference>
<dbReference type="SUPFAM" id="SSF141259">
    <property type="entry name" value="CarD-like"/>
    <property type="match status" value="1"/>
</dbReference>
<evidence type="ECO:0000256" key="6">
    <source>
        <dbReference type="ARBA" id="ARBA00022840"/>
    </source>
</evidence>
<dbReference type="Pfam" id="PF00271">
    <property type="entry name" value="Helicase_C"/>
    <property type="match status" value="1"/>
</dbReference>
<name>A0ABV2BU84_9GAMM</name>
<dbReference type="Pfam" id="PF17757">
    <property type="entry name" value="UvrB_inter"/>
    <property type="match status" value="1"/>
</dbReference>
<evidence type="ECO:0000259" key="10">
    <source>
        <dbReference type="PROSITE" id="PS51192"/>
    </source>
</evidence>
<protein>
    <recommendedName>
        <fullName evidence="9">Transcription-repair-coupling factor</fullName>
        <shortName evidence="9">TRCF</shortName>
        <ecNumber evidence="9">3.6.4.-</ecNumber>
    </recommendedName>
</protein>
<dbReference type="Proteomes" id="UP001548189">
    <property type="component" value="Unassembled WGS sequence"/>
</dbReference>
<dbReference type="PANTHER" id="PTHR47964:SF1">
    <property type="entry name" value="ATP-DEPENDENT DNA HELICASE HOMOLOG RECG, CHLOROPLASTIC"/>
    <property type="match status" value="1"/>
</dbReference>
<evidence type="ECO:0000256" key="5">
    <source>
        <dbReference type="ARBA" id="ARBA00022806"/>
    </source>
</evidence>
<evidence type="ECO:0000256" key="3">
    <source>
        <dbReference type="ARBA" id="ARBA00022763"/>
    </source>
</evidence>
<dbReference type="PROSITE" id="PS51194">
    <property type="entry name" value="HELICASE_CTER"/>
    <property type="match status" value="1"/>
</dbReference>
<dbReference type="Gene3D" id="3.30.2060.10">
    <property type="entry name" value="Penicillin-binding protein 1b domain"/>
    <property type="match status" value="1"/>
</dbReference>
<evidence type="ECO:0000256" key="2">
    <source>
        <dbReference type="ARBA" id="ARBA00022741"/>
    </source>
</evidence>
<dbReference type="InterPro" id="IPR001650">
    <property type="entry name" value="Helicase_C-like"/>
</dbReference>
<dbReference type="InterPro" id="IPR037235">
    <property type="entry name" value="TRCF-like_C_D7"/>
</dbReference>
<dbReference type="InterPro" id="IPR036101">
    <property type="entry name" value="CarD-like/TRCF_RID_sf"/>
</dbReference>
<evidence type="ECO:0000313" key="12">
    <source>
        <dbReference type="EMBL" id="MET1255496.1"/>
    </source>
</evidence>
<keyword evidence="6 9" id="KW-0067">ATP-binding</keyword>
<dbReference type="Pfam" id="PF02559">
    <property type="entry name" value="CarD_TRCF_RID"/>
    <property type="match status" value="1"/>
</dbReference>
<dbReference type="Pfam" id="PF00270">
    <property type="entry name" value="DEAD"/>
    <property type="match status" value="1"/>
</dbReference>
<keyword evidence="1 9" id="KW-0963">Cytoplasm</keyword>
<feature type="domain" description="Helicase C-terminal" evidence="11">
    <location>
        <begin position="796"/>
        <end position="958"/>
    </location>
</feature>
<dbReference type="SMART" id="SM00982">
    <property type="entry name" value="TRCF"/>
    <property type="match status" value="1"/>
</dbReference>
<dbReference type="Gene3D" id="3.40.50.300">
    <property type="entry name" value="P-loop containing nucleotide triphosphate hydrolases"/>
    <property type="match status" value="2"/>
</dbReference>
<comment type="similarity">
    <text evidence="9">In the N-terminal section; belongs to the UvrB family.</text>
</comment>
<sequence length="1151" mass="129853">MNSLNQVIKHSSDKAGFINYFDGIYGGSFTLSIAEIAKSNPGILIVLLPDAATTQPVKQEILFYLGENSSIPVVTLPDWETLPYDYFSPHQDIVSERLQTLYQLPRLEQGILLLPVTSALQRLPARKYIELQCLSLTVGQSIELATLKERLFNNGYALVTNVMEHGEYAVRGSIIDLFPMGTEQPIRIELFDDEIESLRYFDTETQLTTEKVNEINLLPAREYPTDNEAITRFRQNWRATFDSNLRESTIYRDVSNQIFTAGIEYYLPLFFDGLSTLFDFIDAQKVTLVHQLNIQQPVETFWHELNERYEQYGHDIERPIVKPESLFINPAEFNQHINRFPTIALTAKAVKDHSISLGFAACPEVFVDHKADQPLNKLIEQINTHQKVLICAESSGRQEVLRDLLSKNKIKLQAVSNWNDFIQPSAQTKTQVALTTAPIQQGYTAKNYLVVCESNLFGHQVLQSRRRHSKEVSPDQLIHSLAELKTGDPVVHVDQGVGRYLGLQTIDAGGIVSEFLTLEYSGGDKLYVPVQSLHLIHRFSGTNPEMAPWHKLGSESWSKAKSKALKKARDTAAELLDLYARRATAKGIKHQLNQLDYDKFAAEFPFEATPDQQNAINAVVKDMQASTPMDRLVCGDVGFGKTEVAMHAAYIAIQSGMQVAMLVPTTLLAQQHFNSFQDRFSQWPVNIGVLSRFQSKKEQETLLAQLADGQVDIVIGTHRLLTGKPHFKNLGLLLIDEEHRFGVRQKEILKSFKAKVDILTLTATPIPRTLNMSMSGMRDLSIIATPPAKRLAIKTFVRQFNTPLIKEAIQREIRRGGQVYYLHNAVESIDKTAQDIRELMPELQVAVAHGQMRERELEEVMRQFYHQRYHVLVCTTIIETGIDIPTANTIIMERADKLGLAQLHQLRGRVGRSHHQAYAYLLTPPPKSMTKDAKKRLEAIENLEDLGAGFILATHDLEIRGAGELLGDEQSGHMQTIGFSLYMELLDRAVASLKEGNEPALELTPDEQTEVNLGESALLPESYIPDVAIRLSLYKRIANAKNENQLRDIQVELIDRFGLLPDEAKALFESTALKQQLSALGISKLDANDSGFTIDFRAEPNINTAKLIELIQQQPKCYQLQHGTRLKVSHKSESIHERKQQIDSLIETLTC</sequence>
<dbReference type="NCBIfam" id="NF007966">
    <property type="entry name" value="PRK10689.1"/>
    <property type="match status" value="1"/>
</dbReference>
<dbReference type="CDD" id="cd17991">
    <property type="entry name" value="DEXHc_TRCF"/>
    <property type="match status" value="1"/>
</dbReference>
<dbReference type="RefSeq" id="WP_353896082.1">
    <property type="nucleotide sequence ID" value="NZ_JBEVCJ010000010.1"/>
</dbReference>
<keyword evidence="4 9" id="KW-0378">Hydrolase</keyword>
<dbReference type="InterPro" id="IPR005118">
    <property type="entry name" value="TRCF_C"/>
</dbReference>
<gene>
    <name evidence="9 12" type="primary">mfd</name>
    <name evidence="12" type="ORF">ABVT43_10190</name>
</gene>
<dbReference type="SMART" id="SM00490">
    <property type="entry name" value="HELICc"/>
    <property type="match status" value="1"/>
</dbReference>
<dbReference type="InterPro" id="IPR011545">
    <property type="entry name" value="DEAD/DEAH_box_helicase_dom"/>
</dbReference>
<feature type="domain" description="Helicase ATP-binding" evidence="10">
    <location>
        <begin position="622"/>
        <end position="783"/>
    </location>
</feature>
<organism evidence="12 13">
    <name type="scientific">Aliikangiella maris</name>
    <dbReference type="NCBI Taxonomy" id="3162458"/>
    <lineage>
        <taxon>Bacteria</taxon>
        <taxon>Pseudomonadati</taxon>
        <taxon>Pseudomonadota</taxon>
        <taxon>Gammaproteobacteria</taxon>
        <taxon>Oceanospirillales</taxon>
        <taxon>Pleioneaceae</taxon>
        <taxon>Aliikangiella</taxon>
    </lineage>
</organism>
<dbReference type="InterPro" id="IPR047112">
    <property type="entry name" value="RecG/Mfd"/>
</dbReference>
<dbReference type="HAMAP" id="MF_00969">
    <property type="entry name" value="TRCF"/>
    <property type="match status" value="1"/>
</dbReference>
<evidence type="ECO:0000256" key="7">
    <source>
        <dbReference type="ARBA" id="ARBA00023125"/>
    </source>
</evidence>
<dbReference type="InterPro" id="IPR041471">
    <property type="entry name" value="UvrB_inter"/>
</dbReference>
<evidence type="ECO:0000256" key="4">
    <source>
        <dbReference type="ARBA" id="ARBA00022801"/>
    </source>
</evidence>
<dbReference type="EC" id="3.6.4.-" evidence="9"/>
<keyword evidence="3 9" id="KW-0227">DNA damage</keyword>
<dbReference type="Pfam" id="PF21132">
    <property type="entry name" value="MFD_D3"/>
    <property type="match status" value="1"/>
</dbReference>
<dbReference type="Gene3D" id="2.40.10.170">
    <property type="match status" value="1"/>
</dbReference>
<dbReference type="Gene3D" id="3.40.50.11140">
    <property type="match status" value="1"/>
</dbReference>
<dbReference type="EMBL" id="JBEVCJ010000010">
    <property type="protein sequence ID" value="MET1255496.1"/>
    <property type="molecule type" value="Genomic_DNA"/>
</dbReference>
<dbReference type="PROSITE" id="PS51192">
    <property type="entry name" value="HELICASE_ATP_BIND_1"/>
    <property type="match status" value="1"/>
</dbReference>
<reference evidence="12 13" key="1">
    <citation type="submission" date="2024-06" db="EMBL/GenBank/DDBJ databases">
        <authorList>
            <person name="Li F."/>
        </authorList>
    </citation>
    <scope>NUCLEOTIDE SEQUENCE [LARGE SCALE GENOMIC DNA]</scope>
    <source>
        <strain evidence="12 13">GXAS 311</strain>
    </source>
</reference>
<dbReference type="InterPro" id="IPR027417">
    <property type="entry name" value="P-loop_NTPase"/>
</dbReference>
<dbReference type="Gene3D" id="3.90.1150.50">
    <property type="entry name" value="Transcription-repair-coupling factor, D7 domain"/>
    <property type="match status" value="1"/>
</dbReference>
<dbReference type="Pfam" id="PF03461">
    <property type="entry name" value="TRCF"/>
    <property type="match status" value="1"/>
</dbReference>
<accession>A0ABV2BU84</accession>
<dbReference type="InterPro" id="IPR003711">
    <property type="entry name" value="CarD-like/TRCF_RID"/>
</dbReference>
<keyword evidence="5" id="KW-0347">Helicase</keyword>
<comment type="similarity">
    <text evidence="9">In the C-terminal section; belongs to the helicase family. RecG subfamily.</text>
</comment>
<dbReference type="CDD" id="cd18810">
    <property type="entry name" value="SF2_C_TRCF"/>
    <property type="match status" value="1"/>
</dbReference>
<keyword evidence="13" id="KW-1185">Reference proteome</keyword>
<dbReference type="PANTHER" id="PTHR47964">
    <property type="entry name" value="ATP-DEPENDENT DNA HELICASE HOMOLOG RECG, CHLOROPLASTIC"/>
    <property type="match status" value="1"/>
</dbReference>
<dbReference type="NCBIfam" id="TIGR00580">
    <property type="entry name" value="mfd"/>
    <property type="match status" value="1"/>
</dbReference>
<evidence type="ECO:0000256" key="1">
    <source>
        <dbReference type="ARBA" id="ARBA00022490"/>
    </source>
</evidence>
<evidence type="ECO:0000256" key="9">
    <source>
        <dbReference type="HAMAP-Rule" id="MF_00969"/>
    </source>
</evidence>
<comment type="caution">
    <text evidence="12">The sequence shown here is derived from an EMBL/GenBank/DDBJ whole genome shotgun (WGS) entry which is preliminary data.</text>
</comment>
<dbReference type="SMART" id="SM01058">
    <property type="entry name" value="CarD_TRCF"/>
    <property type="match status" value="1"/>
</dbReference>
<keyword evidence="8 9" id="KW-0234">DNA repair</keyword>
<dbReference type="InterPro" id="IPR014001">
    <property type="entry name" value="Helicase_ATP-bd"/>
</dbReference>
<keyword evidence="2 9" id="KW-0547">Nucleotide-binding</keyword>
<dbReference type="Gene3D" id="3.40.50.11180">
    <property type="match status" value="1"/>
</dbReference>
<proteinExistence type="inferred from homology"/>
<dbReference type="GO" id="GO:0016787">
    <property type="term" value="F:hydrolase activity"/>
    <property type="evidence" value="ECO:0007669"/>
    <property type="project" value="UniProtKB-KW"/>
</dbReference>
<keyword evidence="7 9" id="KW-0238">DNA-binding</keyword>
<dbReference type="SUPFAM" id="SSF52540">
    <property type="entry name" value="P-loop containing nucleoside triphosphate hydrolases"/>
    <property type="match status" value="4"/>
</dbReference>
<dbReference type="InterPro" id="IPR004576">
    <property type="entry name" value="Mfd"/>
</dbReference>
<dbReference type="SMART" id="SM00487">
    <property type="entry name" value="DEXDc"/>
    <property type="match status" value="1"/>
</dbReference>
<evidence type="ECO:0000259" key="11">
    <source>
        <dbReference type="PROSITE" id="PS51194"/>
    </source>
</evidence>
<comment type="subcellular location">
    <subcellularLocation>
        <location evidence="9">Cytoplasm</location>
    </subcellularLocation>
</comment>
<evidence type="ECO:0000256" key="8">
    <source>
        <dbReference type="ARBA" id="ARBA00023204"/>
    </source>
</evidence>
<dbReference type="InterPro" id="IPR048635">
    <property type="entry name" value="MFD_D3"/>
</dbReference>
<evidence type="ECO:0000313" key="13">
    <source>
        <dbReference type="Proteomes" id="UP001548189"/>
    </source>
</evidence>
<comment type="function">
    <text evidence="9">Couples transcription and DNA repair by recognizing RNA polymerase (RNAP) stalled at DNA lesions. Mediates ATP-dependent release of RNAP and its truncated transcript from the DNA, and recruitment of nucleotide excision repair machinery to the damaged site.</text>
</comment>